<dbReference type="GO" id="GO:0006508">
    <property type="term" value="P:proteolysis"/>
    <property type="evidence" value="ECO:0007669"/>
    <property type="project" value="InterPro"/>
</dbReference>
<dbReference type="FunFam" id="2.40.10.10:FF:000028">
    <property type="entry name" value="Serine protease easter"/>
    <property type="match status" value="1"/>
</dbReference>
<dbReference type="PANTHER" id="PTHR24260">
    <property type="match status" value="1"/>
</dbReference>
<dbReference type="InterPro" id="IPR001254">
    <property type="entry name" value="Trypsin_dom"/>
</dbReference>
<dbReference type="EMBL" id="JAIFRP010000006">
    <property type="protein sequence ID" value="KAK2588361.1"/>
    <property type="molecule type" value="Genomic_DNA"/>
</dbReference>
<keyword evidence="1" id="KW-0732">Signal</keyword>
<evidence type="ECO:0000256" key="2">
    <source>
        <dbReference type="ARBA" id="ARBA00023157"/>
    </source>
</evidence>
<name>A0AAD9VVB7_9HYME</name>
<dbReference type="GO" id="GO:0004252">
    <property type="term" value="F:serine-type endopeptidase activity"/>
    <property type="evidence" value="ECO:0007669"/>
    <property type="project" value="InterPro"/>
</dbReference>
<protein>
    <recommendedName>
        <fullName evidence="5">Peptidase S1 domain-containing protein</fullName>
    </recommendedName>
</protein>
<dbReference type="InterPro" id="IPR051333">
    <property type="entry name" value="CLIP_Serine_Protease"/>
</dbReference>
<dbReference type="PRINTS" id="PR00722">
    <property type="entry name" value="CHYMOTRYPSIN"/>
</dbReference>
<comment type="similarity">
    <text evidence="4">Belongs to the peptidase S1 family. CLIP subfamily.</text>
</comment>
<dbReference type="Gene3D" id="2.40.10.10">
    <property type="entry name" value="Trypsin-like serine proteases"/>
    <property type="match status" value="1"/>
</dbReference>
<dbReference type="PROSITE" id="PS50240">
    <property type="entry name" value="TRYPSIN_DOM"/>
    <property type="match status" value="1"/>
</dbReference>
<evidence type="ECO:0000256" key="3">
    <source>
        <dbReference type="ARBA" id="ARBA00023180"/>
    </source>
</evidence>
<keyword evidence="7" id="KW-1185">Reference proteome</keyword>
<feature type="domain" description="Peptidase S1" evidence="5">
    <location>
        <begin position="108"/>
        <end position="350"/>
    </location>
</feature>
<dbReference type="CDD" id="cd00190">
    <property type="entry name" value="Tryp_SPc"/>
    <property type="match status" value="1"/>
</dbReference>
<proteinExistence type="inferred from homology"/>
<gene>
    <name evidence="6" type="ORF">KPH14_004375</name>
</gene>
<evidence type="ECO:0000313" key="6">
    <source>
        <dbReference type="EMBL" id="KAK2588361.1"/>
    </source>
</evidence>
<keyword evidence="3" id="KW-0325">Glycoprotein</keyword>
<evidence type="ECO:0000256" key="4">
    <source>
        <dbReference type="ARBA" id="ARBA00024195"/>
    </source>
</evidence>
<evidence type="ECO:0000256" key="1">
    <source>
        <dbReference type="ARBA" id="ARBA00022729"/>
    </source>
</evidence>
<keyword evidence="2" id="KW-1015">Disulfide bond</keyword>
<evidence type="ECO:0000259" key="5">
    <source>
        <dbReference type="PROSITE" id="PS50240"/>
    </source>
</evidence>
<dbReference type="AlphaFoldDB" id="A0AAD9VVB7"/>
<dbReference type="SMART" id="SM00020">
    <property type="entry name" value="Tryp_SPc"/>
    <property type="match status" value="1"/>
</dbReference>
<dbReference type="SUPFAM" id="SSF50494">
    <property type="entry name" value="Trypsin-like serine proteases"/>
    <property type="match status" value="1"/>
</dbReference>
<dbReference type="InterPro" id="IPR009003">
    <property type="entry name" value="Peptidase_S1_PA"/>
</dbReference>
<dbReference type="InterPro" id="IPR001314">
    <property type="entry name" value="Peptidase_S1A"/>
</dbReference>
<dbReference type="InterPro" id="IPR043504">
    <property type="entry name" value="Peptidase_S1_PA_chymotrypsin"/>
</dbReference>
<accession>A0AAD9VVB7</accession>
<comment type="caution">
    <text evidence="6">The sequence shown here is derived from an EMBL/GenBank/DDBJ whole genome shotgun (WGS) entry which is preliminary data.</text>
</comment>
<dbReference type="PANTHER" id="PTHR24260:SF145">
    <property type="entry name" value="FI17609P1-RELATED"/>
    <property type="match status" value="1"/>
</dbReference>
<reference evidence="6" key="2">
    <citation type="journal article" date="2023" name="Commun. Biol.">
        <title>Intrasexual cuticular hydrocarbon dimorphism in a wasp sheds light on hydrocarbon biosynthesis genes in Hymenoptera.</title>
        <authorList>
            <person name="Moris V.C."/>
            <person name="Podsiadlowski L."/>
            <person name="Martin S."/>
            <person name="Oeyen J.P."/>
            <person name="Donath A."/>
            <person name="Petersen M."/>
            <person name="Wilbrandt J."/>
            <person name="Misof B."/>
            <person name="Liedtke D."/>
            <person name="Thamm M."/>
            <person name="Scheiner R."/>
            <person name="Schmitt T."/>
            <person name="Niehuis O."/>
        </authorList>
    </citation>
    <scope>NUCLEOTIDE SEQUENCE</scope>
    <source>
        <strain evidence="6">GBR_01_08_01A</strain>
    </source>
</reference>
<organism evidence="6 7">
    <name type="scientific">Odynerus spinipes</name>
    <dbReference type="NCBI Taxonomy" id="1348599"/>
    <lineage>
        <taxon>Eukaryota</taxon>
        <taxon>Metazoa</taxon>
        <taxon>Ecdysozoa</taxon>
        <taxon>Arthropoda</taxon>
        <taxon>Hexapoda</taxon>
        <taxon>Insecta</taxon>
        <taxon>Pterygota</taxon>
        <taxon>Neoptera</taxon>
        <taxon>Endopterygota</taxon>
        <taxon>Hymenoptera</taxon>
        <taxon>Apocrita</taxon>
        <taxon>Aculeata</taxon>
        <taxon>Vespoidea</taxon>
        <taxon>Vespidae</taxon>
        <taxon>Eumeninae</taxon>
        <taxon>Odynerus</taxon>
    </lineage>
</organism>
<sequence>MLWLMMIYVPTVASLHPDSIGFTNNGNALSCPQDKQCIFLEHCPDIAGLVKRNEFPIHRFRQSICGYSELRLKVCCDQPSYSARPTLPEQNVRSLLECRSNCKCGKSLIKNNIDIFGSYPFLARIGFINLQTGHIKYPCSGTIINERAVITTASCALANSQTYKLHVVVIGEFDSKTDPDCNPLFCGHKVEYYNISYIVKHPNYDADSFANNVAVIRLKKPINFKSTAQPVCLLPSELYIETGSNTVLIGWGKLSNQKDILSMQQELKMVLLPKQNCLDFLNEGFSVELCALGQAEPCSGYNGSPLLYKYSDTYFLVGILSYGSNCNAKSNLPLVFVDIQKYARWILENS</sequence>
<dbReference type="Pfam" id="PF00089">
    <property type="entry name" value="Trypsin"/>
    <property type="match status" value="1"/>
</dbReference>
<dbReference type="Proteomes" id="UP001258017">
    <property type="component" value="Unassembled WGS sequence"/>
</dbReference>
<reference evidence="6" key="1">
    <citation type="submission" date="2021-08" db="EMBL/GenBank/DDBJ databases">
        <authorList>
            <person name="Misof B."/>
            <person name="Oliver O."/>
            <person name="Podsiadlowski L."/>
            <person name="Donath A."/>
            <person name="Peters R."/>
            <person name="Mayer C."/>
            <person name="Rust J."/>
            <person name="Gunkel S."/>
            <person name="Lesny P."/>
            <person name="Martin S."/>
            <person name="Oeyen J.P."/>
            <person name="Petersen M."/>
            <person name="Panagiotis P."/>
            <person name="Wilbrandt J."/>
            <person name="Tanja T."/>
        </authorList>
    </citation>
    <scope>NUCLEOTIDE SEQUENCE</scope>
    <source>
        <strain evidence="6">GBR_01_08_01A</strain>
        <tissue evidence="6">Thorax + abdomen</tissue>
    </source>
</reference>
<evidence type="ECO:0000313" key="7">
    <source>
        <dbReference type="Proteomes" id="UP001258017"/>
    </source>
</evidence>